<dbReference type="Pfam" id="PF03899">
    <property type="entry name" value="ATP-synt_I"/>
    <property type="match status" value="1"/>
</dbReference>
<sequence>MSRVIGQARQQYKKALTVELGGLMFFFLLLCLWQWKSAVSFGLGFLSAFLPFAVFVLIVFFRKATYSTGMTAFYRGEAIKFGLTVICIIACFKLFATMNFIVFFMGYFVALILNNLLPVLIGKKIKS</sequence>
<comment type="caution">
    <text evidence="7">The sequence shown here is derived from an EMBL/GenBank/DDBJ whole genome shotgun (WGS) entry which is preliminary data.</text>
</comment>
<name>A0AAW6Q9H8_9PAST</name>
<evidence type="ECO:0000256" key="3">
    <source>
        <dbReference type="ARBA" id="ARBA00022692"/>
    </source>
</evidence>
<organism evidence="7 8">
    <name type="scientific">Exercitatus varius</name>
    <dbReference type="NCBI Taxonomy" id="67857"/>
    <lineage>
        <taxon>Bacteria</taxon>
        <taxon>Pseudomonadati</taxon>
        <taxon>Pseudomonadota</taxon>
        <taxon>Gammaproteobacteria</taxon>
        <taxon>Pasteurellales</taxon>
        <taxon>Pasteurellaceae</taxon>
        <taxon>Exercitatus</taxon>
    </lineage>
</organism>
<keyword evidence="3 6" id="KW-0812">Transmembrane</keyword>
<dbReference type="AlphaFoldDB" id="A0AAW6Q9H8"/>
<dbReference type="EMBL" id="JARQTW010000009">
    <property type="protein sequence ID" value="MDG2950107.1"/>
    <property type="molecule type" value="Genomic_DNA"/>
</dbReference>
<dbReference type="Proteomes" id="UP001214976">
    <property type="component" value="Unassembled WGS sequence"/>
</dbReference>
<evidence type="ECO:0000256" key="2">
    <source>
        <dbReference type="ARBA" id="ARBA00022475"/>
    </source>
</evidence>
<feature type="transmembrane region" description="Helical" evidence="6">
    <location>
        <begin position="73"/>
        <end position="95"/>
    </location>
</feature>
<feature type="transmembrane region" description="Helical" evidence="6">
    <location>
        <begin position="101"/>
        <end position="121"/>
    </location>
</feature>
<feature type="transmembrane region" description="Helical" evidence="6">
    <location>
        <begin position="16"/>
        <end position="35"/>
    </location>
</feature>
<evidence type="ECO:0000313" key="7">
    <source>
        <dbReference type="EMBL" id="MDG2950107.1"/>
    </source>
</evidence>
<gene>
    <name evidence="7" type="ORF">P7M15_06170</name>
</gene>
<evidence type="ECO:0000313" key="8">
    <source>
        <dbReference type="Proteomes" id="UP001214976"/>
    </source>
</evidence>
<evidence type="ECO:0000256" key="6">
    <source>
        <dbReference type="SAM" id="Phobius"/>
    </source>
</evidence>
<feature type="transmembrane region" description="Helical" evidence="6">
    <location>
        <begin position="41"/>
        <end position="61"/>
    </location>
</feature>
<proteinExistence type="predicted"/>
<evidence type="ECO:0000256" key="5">
    <source>
        <dbReference type="ARBA" id="ARBA00023136"/>
    </source>
</evidence>
<keyword evidence="2" id="KW-1003">Cell membrane</keyword>
<dbReference type="GO" id="GO:0005886">
    <property type="term" value="C:plasma membrane"/>
    <property type="evidence" value="ECO:0007669"/>
    <property type="project" value="UniProtKB-SubCell"/>
</dbReference>
<reference evidence="7" key="1">
    <citation type="submission" date="2023-03" db="EMBL/GenBank/DDBJ databases">
        <title>Classification of Bisgaard taxon 6 and taxon 10 as Exercitatus varius gen. nov., spec. nov.</title>
        <authorList>
            <person name="Christensen H."/>
        </authorList>
    </citation>
    <scope>NUCLEOTIDE SEQUENCE</scope>
    <source>
        <strain evidence="7">86116</strain>
    </source>
</reference>
<keyword evidence="4 6" id="KW-1133">Transmembrane helix</keyword>
<keyword evidence="5 6" id="KW-0472">Membrane</keyword>
<comment type="subcellular location">
    <subcellularLocation>
        <location evidence="1">Cell membrane</location>
        <topology evidence="1">Multi-pass membrane protein</topology>
    </subcellularLocation>
</comment>
<evidence type="ECO:0000256" key="4">
    <source>
        <dbReference type="ARBA" id="ARBA00022989"/>
    </source>
</evidence>
<dbReference type="InterPro" id="IPR005598">
    <property type="entry name" value="ATP_synth_I"/>
</dbReference>
<dbReference type="RefSeq" id="WP_317477183.1">
    <property type="nucleotide sequence ID" value="NZ_JARQTW010000009.1"/>
</dbReference>
<dbReference type="NCBIfam" id="NF004763">
    <property type="entry name" value="PRK06099.1"/>
    <property type="match status" value="1"/>
</dbReference>
<accession>A0AAW6Q9H8</accession>
<evidence type="ECO:0000256" key="1">
    <source>
        <dbReference type="ARBA" id="ARBA00004651"/>
    </source>
</evidence>
<protein>
    <submittedName>
        <fullName evidence="7">ATP synthase subunit I</fullName>
    </submittedName>
</protein>